<reference evidence="1" key="2">
    <citation type="submission" date="2018-03" db="EMBL/GenBank/DDBJ databases">
        <title>The Triticum urartu genome reveals the dynamic nature of wheat genome evolution.</title>
        <authorList>
            <person name="Ling H."/>
            <person name="Ma B."/>
            <person name="Shi X."/>
            <person name="Liu H."/>
            <person name="Dong L."/>
            <person name="Sun H."/>
            <person name="Cao Y."/>
            <person name="Gao Q."/>
            <person name="Zheng S."/>
            <person name="Li Y."/>
            <person name="Yu Y."/>
            <person name="Du H."/>
            <person name="Qi M."/>
            <person name="Li Y."/>
            <person name="Yu H."/>
            <person name="Cui Y."/>
            <person name="Wang N."/>
            <person name="Chen C."/>
            <person name="Wu H."/>
            <person name="Zhao Y."/>
            <person name="Zhang J."/>
            <person name="Li Y."/>
            <person name="Zhou W."/>
            <person name="Zhang B."/>
            <person name="Hu W."/>
            <person name="Eijk M."/>
            <person name="Tang J."/>
            <person name="Witsenboer H."/>
            <person name="Zhao S."/>
            <person name="Li Z."/>
            <person name="Zhang A."/>
            <person name="Wang D."/>
            <person name="Liang C."/>
        </authorList>
    </citation>
    <scope>NUCLEOTIDE SEQUENCE [LARGE SCALE GENOMIC DNA]</scope>
    <source>
        <strain evidence="1">cv. G1812</strain>
    </source>
</reference>
<dbReference type="AlphaFoldDB" id="A0A8R7R7Z8"/>
<name>A0A8R7R7Z8_TRIUA</name>
<organism evidence="1 2">
    <name type="scientific">Triticum urartu</name>
    <name type="common">Red wild einkorn</name>
    <name type="synonym">Crithodium urartu</name>
    <dbReference type="NCBI Taxonomy" id="4572"/>
    <lineage>
        <taxon>Eukaryota</taxon>
        <taxon>Viridiplantae</taxon>
        <taxon>Streptophyta</taxon>
        <taxon>Embryophyta</taxon>
        <taxon>Tracheophyta</taxon>
        <taxon>Spermatophyta</taxon>
        <taxon>Magnoliopsida</taxon>
        <taxon>Liliopsida</taxon>
        <taxon>Poales</taxon>
        <taxon>Poaceae</taxon>
        <taxon>BOP clade</taxon>
        <taxon>Pooideae</taxon>
        <taxon>Triticodae</taxon>
        <taxon>Triticeae</taxon>
        <taxon>Triticinae</taxon>
        <taxon>Triticum</taxon>
    </lineage>
</organism>
<protein>
    <submittedName>
        <fullName evidence="1">Uncharacterized protein</fullName>
    </submittedName>
</protein>
<accession>A0A8R7R7Z8</accession>
<sequence>MYSGGADELIFLFVLLHCISEFGQEWTPMLLLPQRHGDLLCLPLISIFHSFMPFYFLI</sequence>
<reference evidence="2" key="1">
    <citation type="journal article" date="2013" name="Nature">
        <title>Draft genome of the wheat A-genome progenitor Triticum urartu.</title>
        <authorList>
            <person name="Ling H.Q."/>
            <person name="Zhao S."/>
            <person name="Liu D."/>
            <person name="Wang J."/>
            <person name="Sun H."/>
            <person name="Zhang C."/>
            <person name="Fan H."/>
            <person name="Li D."/>
            <person name="Dong L."/>
            <person name="Tao Y."/>
            <person name="Gao C."/>
            <person name="Wu H."/>
            <person name="Li Y."/>
            <person name="Cui Y."/>
            <person name="Guo X."/>
            <person name="Zheng S."/>
            <person name="Wang B."/>
            <person name="Yu K."/>
            <person name="Liang Q."/>
            <person name="Yang W."/>
            <person name="Lou X."/>
            <person name="Chen J."/>
            <person name="Feng M."/>
            <person name="Jian J."/>
            <person name="Zhang X."/>
            <person name="Luo G."/>
            <person name="Jiang Y."/>
            <person name="Liu J."/>
            <person name="Wang Z."/>
            <person name="Sha Y."/>
            <person name="Zhang B."/>
            <person name="Wu H."/>
            <person name="Tang D."/>
            <person name="Shen Q."/>
            <person name="Xue P."/>
            <person name="Zou S."/>
            <person name="Wang X."/>
            <person name="Liu X."/>
            <person name="Wang F."/>
            <person name="Yang Y."/>
            <person name="An X."/>
            <person name="Dong Z."/>
            <person name="Zhang K."/>
            <person name="Zhang X."/>
            <person name="Luo M.C."/>
            <person name="Dvorak J."/>
            <person name="Tong Y."/>
            <person name="Wang J."/>
            <person name="Yang H."/>
            <person name="Li Z."/>
            <person name="Wang D."/>
            <person name="Zhang A."/>
            <person name="Wang J."/>
        </authorList>
    </citation>
    <scope>NUCLEOTIDE SEQUENCE</scope>
    <source>
        <strain evidence="2">cv. G1812</strain>
    </source>
</reference>
<reference evidence="1" key="3">
    <citation type="submission" date="2022-06" db="UniProtKB">
        <authorList>
            <consortium name="EnsemblPlants"/>
        </authorList>
    </citation>
    <scope>IDENTIFICATION</scope>
</reference>
<evidence type="ECO:0000313" key="1">
    <source>
        <dbReference type="EnsemblPlants" id="TuG1812G0700005352.01.T01.cds362325"/>
    </source>
</evidence>
<keyword evidence="2" id="KW-1185">Reference proteome</keyword>
<dbReference type="EnsemblPlants" id="TuG1812G0700005352.01.T01">
    <property type="protein sequence ID" value="TuG1812G0700005352.01.T01.cds362325"/>
    <property type="gene ID" value="TuG1812G0700005352.01"/>
</dbReference>
<proteinExistence type="predicted"/>
<evidence type="ECO:0000313" key="2">
    <source>
        <dbReference type="Proteomes" id="UP000015106"/>
    </source>
</evidence>
<dbReference type="Proteomes" id="UP000015106">
    <property type="component" value="Chromosome 7"/>
</dbReference>
<dbReference type="Gramene" id="TuG1812G0700005352.01.T01">
    <property type="protein sequence ID" value="TuG1812G0700005352.01.T01.cds362325"/>
    <property type="gene ID" value="TuG1812G0700005352.01"/>
</dbReference>